<dbReference type="RefSeq" id="XP_038814659.1">
    <property type="nucleotide sequence ID" value="XM_038948393.1"/>
</dbReference>
<evidence type="ECO:0000313" key="1">
    <source>
        <dbReference type="EMBL" id="KAF7938437.1"/>
    </source>
</evidence>
<dbReference type="EMBL" id="RCSX01000002">
    <property type="protein sequence ID" value="KAF7938437.1"/>
    <property type="molecule type" value="Genomic_DNA"/>
</dbReference>
<comment type="caution">
    <text evidence="1">The sequence shown here is derived from an EMBL/GenBank/DDBJ whole genome shotgun (WGS) entry which is preliminary data.</text>
</comment>
<dbReference type="GeneID" id="62227550"/>
<reference evidence="1 2" key="1">
    <citation type="journal article" date="2020" name="Genome Biol. Evol.">
        <title>Comparative genomics of Sclerotiniaceae.</title>
        <authorList>
            <person name="Valero Jimenez C.A."/>
            <person name="Steentjes M."/>
            <person name="Scholten O.E."/>
            <person name="Van Kan J.A.L."/>
        </authorList>
    </citation>
    <scope>NUCLEOTIDE SEQUENCE [LARGE SCALE GENOMIC DNA]</scope>
    <source>
        <strain evidence="1 2">B1</strain>
    </source>
</reference>
<name>A0ABQ7IZS3_9HELO</name>
<keyword evidence="2" id="KW-1185">Reference proteome</keyword>
<sequence length="170" mass="19110">MQSENGVFLPSMNEREGQQHVVYPSPTHHSNGRELKPPRTYKIGTRPNNIHADGTPKILSTLTTNYISGLRACQLLIAGLYNQSSRMAELHRIHTKRCRSIEHVGEFSGEQKSLFVCSRDIGLLGDVSRHEMKVVLLVDFVNWGRSHTDFGTGRYQGEGLRGKYEEKCGG</sequence>
<evidence type="ECO:0000313" key="2">
    <source>
        <dbReference type="Proteomes" id="UP000783213"/>
    </source>
</evidence>
<dbReference type="Proteomes" id="UP000783213">
    <property type="component" value="Unassembled WGS sequence"/>
</dbReference>
<accession>A0ABQ7IZS3</accession>
<protein>
    <submittedName>
        <fullName evidence="1">Uncharacterized protein</fullName>
    </submittedName>
</protein>
<proteinExistence type="predicted"/>
<organism evidence="1 2">
    <name type="scientific">Botrytis deweyae</name>
    <dbReference type="NCBI Taxonomy" id="2478750"/>
    <lineage>
        <taxon>Eukaryota</taxon>
        <taxon>Fungi</taxon>
        <taxon>Dikarya</taxon>
        <taxon>Ascomycota</taxon>
        <taxon>Pezizomycotina</taxon>
        <taxon>Leotiomycetes</taxon>
        <taxon>Helotiales</taxon>
        <taxon>Sclerotiniaceae</taxon>
        <taxon>Botrytis</taxon>
    </lineage>
</organism>
<gene>
    <name evidence="1" type="ORF">EAE98_000775</name>
</gene>